<feature type="domain" description="Cupin type-2" evidence="2">
    <location>
        <begin position="53"/>
        <end position="123"/>
    </location>
</feature>
<dbReference type="PANTHER" id="PTHR38599:SF1">
    <property type="entry name" value="CUPIN DOMAIN PROTEIN (AFU_ORTHOLOGUE AFUA_3G13620)"/>
    <property type="match status" value="1"/>
</dbReference>
<dbReference type="SUPFAM" id="SSF51182">
    <property type="entry name" value="RmlC-like cupins"/>
    <property type="match status" value="1"/>
</dbReference>
<dbReference type="InterPro" id="IPR011051">
    <property type="entry name" value="RmlC_Cupin_sf"/>
</dbReference>
<sequence length="137" mass="13896">MTAVALGGCADAPGSAGTHAGEEGHEGGGQARVTTLLTEPLGAAPGLEARVLTVELPPGSSSPAHRHPGQIFAYVLEGTVLTGLDGQPPVRYTQGQTWSEAPGQLHSVSRNESATAPAKLLVFFVTEPGKPVVEPAP</sequence>
<evidence type="ECO:0000313" key="3">
    <source>
        <dbReference type="EMBL" id="KYF73396.1"/>
    </source>
</evidence>
<dbReference type="InterPro" id="IPR014710">
    <property type="entry name" value="RmlC-like_jellyroll"/>
</dbReference>
<organism evidence="3 4">
    <name type="scientific">Sorangium cellulosum</name>
    <name type="common">Polyangium cellulosum</name>
    <dbReference type="NCBI Taxonomy" id="56"/>
    <lineage>
        <taxon>Bacteria</taxon>
        <taxon>Pseudomonadati</taxon>
        <taxon>Myxococcota</taxon>
        <taxon>Polyangia</taxon>
        <taxon>Polyangiales</taxon>
        <taxon>Polyangiaceae</taxon>
        <taxon>Sorangium</taxon>
    </lineage>
</organism>
<proteinExistence type="predicted"/>
<evidence type="ECO:0000313" key="4">
    <source>
        <dbReference type="Proteomes" id="UP000075260"/>
    </source>
</evidence>
<evidence type="ECO:0000259" key="2">
    <source>
        <dbReference type="Pfam" id="PF07883"/>
    </source>
</evidence>
<dbReference type="AlphaFoldDB" id="A0A150R092"/>
<dbReference type="CDD" id="cd02234">
    <property type="entry name" value="cupin_BLR7677-like"/>
    <property type="match status" value="1"/>
</dbReference>
<protein>
    <recommendedName>
        <fullName evidence="2">Cupin type-2 domain-containing protein</fullName>
    </recommendedName>
</protein>
<dbReference type="InterPro" id="IPR013096">
    <property type="entry name" value="Cupin_2"/>
</dbReference>
<gene>
    <name evidence="3" type="ORF">BE15_09225</name>
</gene>
<accession>A0A150R092</accession>
<name>A0A150R092_SORCE</name>
<comment type="caution">
    <text evidence="3">The sequence shown here is derived from an EMBL/GenBank/DDBJ whole genome shotgun (WGS) entry which is preliminary data.</text>
</comment>
<dbReference type="Gene3D" id="2.60.120.10">
    <property type="entry name" value="Jelly Rolls"/>
    <property type="match status" value="1"/>
</dbReference>
<feature type="region of interest" description="Disordered" evidence="1">
    <location>
        <begin position="1"/>
        <end position="29"/>
    </location>
</feature>
<reference evidence="3 4" key="1">
    <citation type="submission" date="2014-02" db="EMBL/GenBank/DDBJ databases">
        <title>The small core and large imbalanced accessory genome model reveals a collaborative survival strategy of Sorangium cellulosum strains in nature.</title>
        <authorList>
            <person name="Han K."/>
            <person name="Peng R."/>
            <person name="Blom J."/>
            <person name="Li Y.-Z."/>
        </authorList>
    </citation>
    <scope>NUCLEOTIDE SEQUENCE [LARGE SCALE GENOMIC DNA]</scope>
    <source>
        <strain evidence="3 4">So0008-312</strain>
    </source>
</reference>
<evidence type="ECO:0000256" key="1">
    <source>
        <dbReference type="SAM" id="MobiDB-lite"/>
    </source>
</evidence>
<dbReference type="PANTHER" id="PTHR38599">
    <property type="entry name" value="CUPIN DOMAIN PROTEIN (AFU_ORTHOLOGUE AFUA_3G13620)"/>
    <property type="match status" value="1"/>
</dbReference>
<dbReference type="Proteomes" id="UP000075260">
    <property type="component" value="Unassembled WGS sequence"/>
</dbReference>
<dbReference type="Pfam" id="PF07883">
    <property type="entry name" value="Cupin_2"/>
    <property type="match status" value="1"/>
</dbReference>
<dbReference type="EMBL" id="JEMA01000192">
    <property type="protein sequence ID" value="KYF73396.1"/>
    <property type="molecule type" value="Genomic_DNA"/>
</dbReference>